<evidence type="ECO:0000259" key="4">
    <source>
        <dbReference type="PROSITE" id="PS50042"/>
    </source>
</evidence>
<protein>
    <recommendedName>
        <fullName evidence="4">Cyclic nucleotide-binding domain-containing protein</fullName>
    </recommendedName>
</protein>
<dbReference type="InterPro" id="IPR018490">
    <property type="entry name" value="cNMP-bd_dom_sf"/>
</dbReference>
<reference evidence="5 6" key="1">
    <citation type="journal article" date="2016" name="G3 (Bethesda)">
        <title>First Draft Assembly and Annotation of the Genome of a California Endemic Oak Quercus lobata Nee (Fagaceae).</title>
        <authorList>
            <person name="Sork V.L."/>
            <person name="Fitz-Gibbon S.T."/>
            <person name="Puiu D."/>
            <person name="Crepeau M."/>
            <person name="Gugger P.F."/>
            <person name="Sherman R."/>
            <person name="Stevens K."/>
            <person name="Langley C.H."/>
            <person name="Pellegrini M."/>
            <person name="Salzberg S.L."/>
        </authorList>
    </citation>
    <scope>NUCLEOTIDE SEQUENCE [LARGE SCALE GENOMIC DNA]</scope>
    <source>
        <strain evidence="5 6">cv. SW786</strain>
    </source>
</reference>
<reference evidence="5" key="2">
    <citation type="submission" date="2021-01" db="UniProtKB">
        <authorList>
            <consortium name="EnsemblPlants"/>
        </authorList>
    </citation>
    <scope>IDENTIFICATION</scope>
</reference>
<feature type="transmembrane region" description="Helical" evidence="3">
    <location>
        <begin position="35"/>
        <end position="58"/>
    </location>
</feature>
<dbReference type="CDD" id="cd00038">
    <property type="entry name" value="CAP_ED"/>
    <property type="match status" value="1"/>
</dbReference>
<dbReference type="Proteomes" id="UP000594261">
    <property type="component" value="Chromosome 11"/>
</dbReference>
<proteinExistence type="predicted"/>
<feature type="transmembrane region" description="Helical" evidence="3">
    <location>
        <begin position="334"/>
        <end position="351"/>
    </location>
</feature>
<organism evidence="5 6">
    <name type="scientific">Quercus lobata</name>
    <name type="common">Valley oak</name>
    <dbReference type="NCBI Taxonomy" id="97700"/>
    <lineage>
        <taxon>Eukaryota</taxon>
        <taxon>Viridiplantae</taxon>
        <taxon>Streptophyta</taxon>
        <taxon>Embryophyta</taxon>
        <taxon>Tracheophyta</taxon>
        <taxon>Spermatophyta</taxon>
        <taxon>Magnoliopsida</taxon>
        <taxon>eudicotyledons</taxon>
        <taxon>Gunneridae</taxon>
        <taxon>Pentapetalae</taxon>
        <taxon>rosids</taxon>
        <taxon>fabids</taxon>
        <taxon>Fagales</taxon>
        <taxon>Fagaceae</taxon>
        <taxon>Quercus</taxon>
    </lineage>
</organism>
<dbReference type="EnsemblPlants" id="QL11p006623:mrna">
    <property type="protein sequence ID" value="QL11p006623:mrna"/>
    <property type="gene ID" value="QL11p006623"/>
</dbReference>
<feature type="domain" description="Cyclic nucleotide-binding" evidence="4">
    <location>
        <begin position="471"/>
        <end position="560"/>
    </location>
</feature>
<evidence type="ECO:0000256" key="3">
    <source>
        <dbReference type="SAM" id="Phobius"/>
    </source>
</evidence>
<dbReference type="GO" id="GO:0034220">
    <property type="term" value="P:monoatomic ion transmembrane transport"/>
    <property type="evidence" value="ECO:0007669"/>
    <property type="project" value="UniProtKB-KW"/>
</dbReference>
<dbReference type="GO" id="GO:0016020">
    <property type="term" value="C:membrane"/>
    <property type="evidence" value="ECO:0007669"/>
    <property type="project" value="UniProtKB-SubCell"/>
</dbReference>
<sequence>MNSRSHQRGNSTRINDTEEQAPEVGRVAFLWDWKIIIILVHMIALSLEPLFLYGLMINEYKKCVEVDRKLGITAIVSRSLLDISCLVMRFHTGFLGNQLRIYTRNKLHAERKGAASRPTDSSHSTPVKDKRQTDLRKCILHRHFLFDILVFLPIPQVVMLCLLLDVRAMKSLKTLQILNIFIFFQYWPRLFQIYLPRKDLGSNHEILGERLWDLDLPDFFLYIISGHVLGASWYCFSIQRTVACWDMACENHGGCVRNSFYYCDHNFGYHSVLDDFCPKNMPNAGLFDFGVFLDAHQSDILESKNIPQKIFYCFCWGMRNLSSFGSNLRPSKNVGENCFALCITIVGLFLFQGKTALHFALLSLACFYFRYTCSGGYLQNQLQNLSKKKKSIAEAAKRKEESINLWIENKELQTETSSEIIKIVQKKFHKEEDIYVEILISELPSQLQRDVKKQICFNPLKNLLNKKKNSLANPGHKNLLCDICNSLKPVYYNEQCYIVREGEPMDAVFLITEGSAWAFPSSSNGEGTGTASGRAKRLKAGDFFGEELFELVREPYSTNMFNLPEVPIYSKSLKTHTKVEAFALMANDLASVVEEKLLNPAEPDDIVECPKCWCLKKTPEFSSA</sequence>
<keyword evidence="1" id="KW-0406">Ion transport</keyword>
<dbReference type="AlphaFoldDB" id="A0A7N2RCV6"/>
<dbReference type="EMBL" id="LRBV02000011">
    <property type="status" value="NOT_ANNOTATED_CDS"/>
    <property type="molecule type" value="Genomic_DNA"/>
</dbReference>
<evidence type="ECO:0000313" key="5">
    <source>
        <dbReference type="EnsemblPlants" id="QL11p006623:mrna"/>
    </source>
</evidence>
<keyword evidence="6" id="KW-1185">Reference proteome</keyword>
<dbReference type="InParanoid" id="A0A7N2RCV6"/>
<dbReference type="PROSITE" id="PS50042">
    <property type="entry name" value="CNMP_BINDING_3"/>
    <property type="match status" value="1"/>
</dbReference>
<name>A0A7N2RCV6_QUELO</name>
<evidence type="ECO:0000313" key="6">
    <source>
        <dbReference type="Proteomes" id="UP000594261"/>
    </source>
</evidence>
<keyword evidence="1" id="KW-0813">Transport</keyword>
<keyword evidence="3" id="KW-0812">Transmembrane</keyword>
<keyword evidence="3" id="KW-1133">Transmembrane helix</keyword>
<keyword evidence="3" id="KW-0472">Membrane</keyword>
<evidence type="ECO:0000256" key="1">
    <source>
        <dbReference type="ARBA" id="ARBA00023286"/>
    </source>
</evidence>
<accession>A0A7N2RCV6</accession>
<dbReference type="SUPFAM" id="SSF51206">
    <property type="entry name" value="cAMP-binding domain-like"/>
    <property type="match status" value="1"/>
</dbReference>
<feature type="transmembrane region" description="Helical" evidence="3">
    <location>
        <begin position="144"/>
        <end position="164"/>
    </location>
</feature>
<dbReference type="InterPro" id="IPR014710">
    <property type="entry name" value="RmlC-like_jellyroll"/>
</dbReference>
<dbReference type="InterPro" id="IPR000595">
    <property type="entry name" value="cNMP-bd_dom"/>
</dbReference>
<dbReference type="Gramene" id="QL11p006623:mrna">
    <property type="protein sequence ID" value="QL11p006623:mrna"/>
    <property type="gene ID" value="QL11p006623"/>
</dbReference>
<dbReference type="Gene3D" id="2.60.120.10">
    <property type="entry name" value="Jelly Rolls"/>
    <property type="match status" value="1"/>
</dbReference>
<dbReference type="PANTHER" id="PTHR45651">
    <property type="entry name" value="CYCLIC NUCLEOTIDE-GATED ION CHANNEL 15-RELATED-RELATED"/>
    <property type="match status" value="1"/>
</dbReference>
<evidence type="ECO:0000256" key="2">
    <source>
        <dbReference type="ARBA" id="ARBA00023303"/>
    </source>
</evidence>
<feature type="transmembrane region" description="Helical" evidence="3">
    <location>
        <begin position="219"/>
        <end position="236"/>
    </location>
</feature>
<dbReference type="PANTHER" id="PTHR45651:SF68">
    <property type="entry name" value="ION TRANSPORT DOMAIN-CONTAINING PROTEIN"/>
    <property type="match status" value="1"/>
</dbReference>
<keyword evidence="2" id="KW-0407">Ion channel</keyword>
<keyword evidence="1" id="KW-1071">Ligand-gated ion channel</keyword>